<gene>
    <name evidence="2" type="ORF">IC229_35110</name>
</gene>
<dbReference type="Proteomes" id="UP000598820">
    <property type="component" value="Unassembled WGS sequence"/>
</dbReference>
<evidence type="ECO:0000256" key="1">
    <source>
        <dbReference type="SAM" id="SignalP"/>
    </source>
</evidence>
<sequence>MRPIIIILVLLILGSTNSLAQSKTMAIPLKAVRGYLPDSYQAIGTGIANYLAGYEQQEFAPFKGIPDDLVEKKIRSVEFVKGQKTYEAYKKGQIKTQDWQEMVKRRRIDTTQLCPYPIKNQLNILIGRNK</sequence>
<evidence type="ECO:0000313" key="2">
    <source>
        <dbReference type="EMBL" id="MBD2705881.1"/>
    </source>
</evidence>
<comment type="caution">
    <text evidence="2">The sequence shown here is derived from an EMBL/GenBank/DDBJ whole genome shotgun (WGS) entry which is preliminary data.</text>
</comment>
<protein>
    <submittedName>
        <fullName evidence="2">Uncharacterized protein</fullName>
    </submittedName>
</protein>
<proteinExistence type="predicted"/>
<dbReference type="RefSeq" id="WP_190893719.1">
    <property type="nucleotide sequence ID" value="NZ_JACWZY010000079.1"/>
</dbReference>
<reference evidence="2" key="1">
    <citation type="submission" date="2020-09" db="EMBL/GenBank/DDBJ databases">
        <authorList>
            <person name="Kim M.K."/>
        </authorList>
    </citation>
    <scope>NUCLEOTIDE SEQUENCE</scope>
    <source>
        <strain evidence="2">BT702</strain>
    </source>
</reference>
<dbReference type="AlphaFoldDB" id="A0A927AWY1"/>
<name>A0A927AWY1_9BACT</name>
<keyword evidence="3" id="KW-1185">Reference proteome</keyword>
<dbReference type="EMBL" id="JACWZY010000079">
    <property type="protein sequence ID" value="MBD2705881.1"/>
    <property type="molecule type" value="Genomic_DNA"/>
</dbReference>
<accession>A0A927AWY1</accession>
<keyword evidence="1" id="KW-0732">Signal</keyword>
<feature type="signal peptide" evidence="1">
    <location>
        <begin position="1"/>
        <end position="20"/>
    </location>
</feature>
<organism evidence="2 3">
    <name type="scientific">Spirosoma profusum</name>
    <dbReference type="NCBI Taxonomy" id="2771354"/>
    <lineage>
        <taxon>Bacteria</taxon>
        <taxon>Pseudomonadati</taxon>
        <taxon>Bacteroidota</taxon>
        <taxon>Cytophagia</taxon>
        <taxon>Cytophagales</taxon>
        <taxon>Cytophagaceae</taxon>
        <taxon>Spirosoma</taxon>
    </lineage>
</organism>
<feature type="chain" id="PRO_5037045457" evidence="1">
    <location>
        <begin position="21"/>
        <end position="130"/>
    </location>
</feature>
<evidence type="ECO:0000313" key="3">
    <source>
        <dbReference type="Proteomes" id="UP000598820"/>
    </source>
</evidence>